<reference evidence="2" key="1">
    <citation type="submission" date="2020-12" db="EMBL/GenBank/DDBJ databases">
        <authorList>
            <person name="Huq M.A."/>
        </authorList>
    </citation>
    <scope>NUCLEOTIDE SEQUENCE</scope>
    <source>
        <strain evidence="2">MAHUQ-46</strain>
    </source>
</reference>
<name>A0A934IW15_9BACL</name>
<evidence type="ECO:0000313" key="3">
    <source>
        <dbReference type="Proteomes" id="UP000640274"/>
    </source>
</evidence>
<dbReference type="InterPro" id="IPR013978">
    <property type="entry name" value="MEKHLA"/>
</dbReference>
<dbReference type="Proteomes" id="UP000640274">
    <property type="component" value="Unassembled WGS sequence"/>
</dbReference>
<evidence type="ECO:0000259" key="1">
    <source>
        <dbReference type="Pfam" id="PF08670"/>
    </source>
</evidence>
<dbReference type="AlphaFoldDB" id="A0A934IW15"/>
<keyword evidence="3" id="KW-1185">Reference proteome</keyword>
<comment type="caution">
    <text evidence="2">The sequence shown here is derived from an EMBL/GenBank/DDBJ whole genome shotgun (WGS) entry which is preliminary data.</text>
</comment>
<dbReference type="Pfam" id="PF08670">
    <property type="entry name" value="MEKHLA"/>
    <property type="match status" value="1"/>
</dbReference>
<sequence length="170" mass="19233">MPCSVNDSGEDKEVIELAAGNQTEAALEAHAKLLTDNYRKWTGKELVQLVPGESVRKQLDDSPGIILSHGIETDPVLNYGNQAAMSLWEMDWEQFTSTPSRLTAEPMEREERTRFLAQVTEHGYVSDYTGIRISSTGRRFYIKKATVWNLFDDTGVYRGQAAAFTEYEYI</sequence>
<evidence type="ECO:0000313" key="2">
    <source>
        <dbReference type="EMBL" id="MBJ6360346.1"/>
    </source>
</evidence>
<dbReference type="EMBL" id="JAELUP010000006">
    <property type="protein sequence ID" value="MBJ6360346.1"/>
    <property type="molecule type" value="Genomic_DNA"/>
</dbReference>
<accession>A0A934IW15</accession>
<feature type="domain" description="MEKHLA" evidence="1">
    <location>
        <begin position="29"/>
        <end position="168"/>
    </location>
</feature>
<proteinExistence type="predicted"/>
<gene>
    <name evidence="2" type="ORF">JFN88_03290</name>
</gene>
<protein>
    <submittedName>
        <fullName evidence="2">MEKHLA domain-containing protein</fullName>
    </submittedName>
</protein>
<organism evidence="2 3">
    <name type="scientific">Paenibacillus roseus</name>
    <dbReference type="NCBI Taxonomy" id="2798579"/>
    <lineage>
        <taxon>Bacteria</taxon>
        <taxon>Bacillati</taxon>
        <taxon>Bacillota</taxon>
        <taxon>Bacilli</taxon>
        <taxon>Bacillales</taxon>
        <taxon>Paenibacillaceae</taxon>
        <taxon>Paenibacillus</taxon>
    </lineage>
</organism>